<name>R7ZU73_9BACT</name>
<gene>
    <name evidence="7" type="ORF">ADIS_1947</name>
</gene>
<dbReference type="NCBIfam" id="TIGR02603">
    <property type="entry name" value="CxxCH_TIGR02603"/>
    <property type="match status" value="1"/>
</dbReference>
<dbReference type="GO" id="GO:0046872">
    <property type="term" value="F:metal ion binding"/>
    <property type="evidence" value="ECO:0007669"/>
    <property type="project" value="UniProtKB-KW"/>
</dbReference>
<reference evidence="7 8" key="1">
    <citation type="submission" date="2013-02" db="EMBL/GenBank/DDBJ databases">
        <title>A novel strain isolated from Lonar lake, Maharashtra, India.</title>
        <authorList>
            <person name="Singh A."/>
        </authorList>
    </citation>
    <scope>NUCLEOTIDE SEQUENCE [LARGE SCALE GENOMIC DNA]</scope>
    <source>
        <strain evidence="7 8">AK24</strain>
    </source>
</reference>
<evidence type="ECO:0000313" key="7">
    <source>
        <dbReference type="EMBL" id="EON77544.1"/>
    </source>
</evidence>
<dbReference type="Pfam" id="PF23500">
    <property type="entry name" value="DUF7133"/>
    <property type="match status" value="1"/>
</dbReference>
<dbReference type="InterPro" id="IPR011042">
    <property type="entry name" value="6-blade_b-propeller_TolB-like"/>
</dbReference>
<keyword evidence="3 4" id="KW-0408">Iron</keyword>
<dbReference type="GO" id="GO:0009055">
    <property type="term" value="F:electron transfer activity"/>
    <property type="evidence" value="ECO:0007669"/>
    <property type="project" value="InterPro"/>
</dbReference>
<dbReference type="Gene3D" id="1.10.760.10">
    <property type="entry name" value="Cytochrome c-like domain"/>
    <property type="match status" value="1"/>
</dbReference>
<dbReference type="InterPro" id="IPR055557">
    <property type="entry name" value="DUF7133"/>
</dbReference>
<evidence type="ECO:0000259" key="6">
    <source>
        <dbReference type="PROSITE" id="PS51007"/>
    </source>
</evidence>
<dbReference type="InterPro" id="IPR004155">
    <property type="entry name" value="PBS_lyase_HEAT"/>
</dbReference>
<dbReference type="AlphaFoldDB" id="R7ZU73"/>
<protein>
    <recommendedName>
        <fullName evidence="6">Cytochrome c domain-containing protein</fullName>
    </recommendedName>
</protein>
<feature type="coiled-coil region" evidence="5">
    <location>
        <begin position="858"/>
        <end position="889"/>
    </location>
</feature>
<dbReference type="InterPro" id="IPR009056">
    <property type="entry name" value="Cyt_c-like_dom"/>
</dbReference>
<dbReference type="OrthoDB" id="9808161at2"/>
<dbReference type="RefSeq" id="WP_010854085.1">
    <property type="nucleotide sequence ID" value="NZ_AQHR01000051.1"/>
</dbReference>
<dbReference type="Pfam" id="PF00034">
    <property type="entry name" value="Cytochrom_C"/>
    <property type="match status" value="1"/>
</dbReference>
<sequence>MNFRGYGNRLIAGAVLGILLLAVYLFLTLVSEEASLQGEKAFILPEGFEMTEAVLPGLLSYPMFASFDDSGNLFVFESSGHTDGTQEILDRPDFRILLLRDLDGDGVFDHRTVYADSLPFPMGGTFFQGSLYVTAVPDLLNFTDTDGDGVAEEKEILLSGWKLNHNAAILSGPFMGPDGWLYMADARRGFDITTNEGKQLSGKGARIWRCLPDGSRLESFAGGGFDNAVELAFTPSGEVFGTMTYFVDPQGGYRDALMHWVEGGVFPKPNPVIEEDGLVLTGDLMPVMSKMARVSPSGLVRYEGDFWGEGFEGNLFHAQFNTGRIVRSVVEETGASFASNDTYFLESKAADFHPTDVLQDGDGSLLVVNTGGWFIAGCPLSRTAKPDIQGSIFRIRKKAARPVADPYGNEQAWDQLAIPSLVDALSVPGPFIRKRAQEAILQQGIAAVPHLLARLTAYPDAEVRTQLVFLLYRLGVLEGLEVAAKDPSDSVRAAYARVVGLAPWTSAQATLVGLLEDASLSVVRQAATALGRLGKEGVSAALLSVLERSEDRYVRHAVIFSLWQLGEVPVLREALRHAQAGVRTGALIALEQVTHAALTQPELLAFLTSEAEEDRKAGRWVLGRHLDWSALALPLFRQVTTEGLTELQGLFRVFSGQEVFQRGFEQVLTASKEDELRELYLELLQGASVRPFPERWKPILGQWMQTGSQALRSQTLDFVLTGSLTGMEAYLLDMADPTSPFSLRVRALQALAREGYRPPAEELRDLMDGLVQEAEGKEMTQAIQLLGRMELDDASLLYLSEAILPRLEDRYVPYMLPLFEGQVSEQLGGSLLAFLVSKPTLMDKLSEDQVAQLFSGELPGLEDQVAGLLSQIRRQREERLARLHDLEERLIPGDVLAGRNVFYGEAGCGDCHAVSGEGAVFGPDLSNIGEIRSRHDLLEAVVYPSASFAREYESVEVRTASGAWLGIIKEKDAGELVLEIGPGVFRRIAEESILEIRESEQSLMPAGWEERLTLGQISDLMAFLQSLPDGIGAVR</sequence>
<dbReference type="InterPro" id="IPR036909">
    <property type="entry name" value="Cyt_c-like_dom_sf"/>
</dbReference>
<dbReference type="Pfam" id="PF13646">
    <property type="entry name" value="HEAT_2"/>
    <property type="match status" value="1"/>
</dbReference>
<comment type="caution">
    <text evidence="7">The sequence shown here is derived from an EMBL/GenBank/DDBJ whole genome shotgun (WGS) entry which is preliminary data.</text>
</comment>
<organism evidence="7 8">
    <name type="scientific">Lunatimonas lonarensis</name>
    <dbReference type="NCBI Taxonomy" id="1232681"/>
    <lineage>
        <taxon>Bacteria</taxon>
        <taxon>Pseudomonadati</taxon>
        <taxon>Bacteroidota</taxon>
        <taxon>Cytophagia</taxon>
        <taxon>Cytophagales</taxon>
        <taxon>Cyclobacteriaceae</taxon>
    </lineage>
</organism>
<dbReference type="PROSITE" id="PS51007">
    <property type="entry name" value="CYTC"/>
    <property type="match status" value="1"/>
</dbReference>
<keyword evidence="2 4" id="KW-0479">Metal-binding</keyword>
<dbReference type="InterPro" id="IPR011989">
    <property type="entry name" value="ARM-like"/>
</dbReference>
<dbReference type="EMBL" id="AQHR01000051">
    <property type="protein sequence ID" value="EON77544.1"/>
    <property type="molecule type" value="Genomic_DNA"/>
</dbReference>
<dbReference type="SMART" id="SM00567">
    <property type="entry name" value="EZ_HEAT"/>
    <property type="match status" value="4"/>
</dbReference>
<evidence type="ECO:0000256" key="2">
    <source>
        <dbReference type="ARBA" id="ARBA00022723"/>
    </source>
</evidence>
<dbReference type="STRING" id="1232681.ADIS_1947"/>
<dbReference type="SUPFAM" id="SSF46626">
    <property type="entry name" value="Cytochrome c"/>
    <property type="match status" value="1"/>
</dbReference>
<dbReference type="GO" id="GO:0020037">
    <property type="term" value="F:heme binding"/>
    <property type="evidence" value="ECO:0007669"/>
    <property type="project" value="InterPro"/>
</dbReference>
<feature type="domain" description="Cytochrome c" evidence="6">
    <location>
        <begin position="893"/>
        <end position="1028"/>
    </location>
</feature>
<dbReference type="NCBIfam" id="TIGR02604">
    <property type="entry name" value="Piru_Ver_Nterm"/>
    <property type="match status" value="1"/>
</dbReference>
<keyword evidence="8" id="KW-1185">Reference proteome</keyword>
<keyword evidence="1 4" id="KW-0349">Heme</keyword>
<dbReference type="Gene3D" id="1.25.10.10">
    <property type="entry name" value="Leucine-rich Repeat Variant"/>
    <property type="match status" value="2"/>
</dbReference>
<dbReference type="InterPro" id="IPR013427">
    <property type="entry name" value="Haem-bd_dom_put"/>
</dbReference>
<dbReference type="InterPro" id="IPR013428">
    <property type="entry name" value="Membrane-bound_put_N"/>
</dbReference>
<dbReference type="InterPro" id="IPR016024">
    <property type="entry name" value="ARM-type_fold"/>
</dbReference>
<evidence type="ECO:0000256" key="4">
    <source>
        <dbReference type="PROSITE-ProRule" id="PRU00433"/>
    </source>
</evidence>
<dbReference type="Proteomes" id="UP000013909">
    <property type="component" value="Unassembled WGS sequence"/>
</dbReference>
<accession>R7ZU73</accession>
<evidence type="ECO:0000256" key="1">
    <source>
        <dbReference type="ARBA" id="ARBA00022617"/>
    </source>
</evidence>
<dbReference type="PANTHER" id="PTHR33546">
    <property type="entry name" value="LARGE, MULTIFUNCTIONAL SECRETED PROTEIN-RELATED"/>
    <property type="match status" value="1"/>
</dbReference>
<dbReference type="PANTHER" id="PTHR33546:SF1">
    <property type="entry name" value="LARGE, MULTIFUNCTIONAL SECRETED PROTEIN"/>
    <property type="match status" value="1"/>
</dbReference>
<evidence type="ECO:0000256" key="3">
    <source>
        <dbReference type="ARBA" id="ARBA00023004"/>
    </source>
</evidence>
<evidence type="ECO:0000313" key="8">
    <source>
        <dbReference type="Proteomes" id="UP000013909"/>
    </source>
</evidence>
<evidence type="ECO:0000256" key="5">
    <source>
        <dbReference type="SAM" id="Coils"/>
    </source>
</evidence>
<proteinExistence type="predicted"/>
<dbReference type="SUPFAM" id="SSF63829">
    <property type="entry name" value="Calcium-dependent phosphotriesterase"/>
    <property type="match status" value="1"/>
</dbReference>
<dbReference type="SUPFAM" id="SSF48371">
    <property type="entry name" value="ARM repeat"/>
    <property type="match status" value="1"/>
</dbReference>
<keyword evidence="5" id="KW-0175">Coiled coil</keyword>
<dbReference type="Gene3D" id="2.120.10.30">
    <property type="entry name" value="TolB, C-terminal domain"/>
    <property type="match status" value="1"/>
</dbReference>